<accession>C1MRB9</accession>
<dbReference type="GeneID" id="9683716"/>
<dbReference type="InterPro" id="IPR001841">
    <property type="entry name" value="Znf_RING"/>
</dbReference>
<keyword evidence="1" id="KW-0479">Metal-binding</keyword>
<evidence type="ECO:0000313" key="5">
    <source>
        <dbReference type="Proteomes" id="UP000001876"/>
    </source>
</evidence>
<dbReference type="PROSITE" id="PS50089">
    <property type="entry name" value="ZF_RING_2"/>
    <property type="match status" value="1"/>
</dbReference>
<dbReference type="Proteomes" id="UP000001876">
    <property type="component" value="Unassembled WGS sequence"/>
</dbReference>
<feature type="region of interest" description="Disordered" evidence="2">
    <location>
        <begin position="352"/>
        <end position="406"/>
    </location>
</feature>
<dbReference type="KEGG" id="mpp:MICPUCDRAFT_67636"/>
<evidence type="ECO:0000256" key="2">
    <source>
        <dbReference type="SAM" id="MobiDB-lite"/>
    </source>
</evidence>
<proteinExistence type="predicted"/>
<evidence type="ECO:0000259" key="3">
    <source>
        <dbReference type="PROSITE" id="PS50089"/>
    </source>
</evidence>
<feature type="non-terminal residue" evidence="4">
    <location>
        <position position="709"/>
    </location>
</feature>
<feature type="region of interest" description="Disordered" evidence="2">
    <location>
        <begin position="224"/>
        <end position="261"/>
    </location>
</feature>
<keyword evidence="1" id="KW-0863">Zinc-finger</keyword>
<dbReference type="AlphaFoldDB" id="C1MRB9"/>
<gene>
    <name evidence="4" type="ORF">MICPUCDRAFT_67636</name>
</gene>
<evidence type="ECO:0000256" key="1">
    <source>
        <dbReference type="PROSITE-ProRule" id="PRU00175"/>
    </source>
</evidence>
<feature type="compositionally biased region" description="Low complexity" evidence="2">
    <location>
        <begin position="377"/>
        <end position="398"/>
    </location>
</feature>
<feature type="domain" description="RING-type" evidence="3">
    <location>
        <begin position="103"/>
        <end position="167"/>
    </location>
</feature>
<feature type="compositionally biased region" description="Acidic residues" evidence="2">
    <location>
        <begin position="352"/>
        <end position="365"/>
    </location>
</feature>
<dbReference type="GO" id="GO:0008270">
    <property type="term" value="F:zinc ion binding"/>
    <property type="evidence" value="ECO:0007669"/>
    <property type="project" value="UniProtKB-KW"/>
</dbReference>
<reference evidence="4 5" key="1">
    <citation type="journal article" date="2009" name="Science">
        <title>Green evolution and dynamic adaptations revealed by genomes of the marine picoeukaryotes Micromonas.</title>
        <authorList>
            <person name="Worden A.Z."/>
            <person name="Lee J.H."/>
            <person name="Mock T."/>
            <person name="Rouze P."/>
            <person name="Simmons M.P."/>
            <person name="Aerts A.L."/>
            <person name="Allen A.E."/>
            <person name="Cuvelier M.L."/>
            <person name="Derelle E."/>
            <person name="Everett M.V."/>
            <person name="Foulon E."/>
            <person name="Grimwood J."/>
            <person name="Gundlach H."/>
            <person name="Henrissat B."/>
            <person name="Napoli C."/>
            <person name="McDonald S.M."/>
            <person name="Parker M.S."/>
            <person name="Rombauts S."/>
            <person name="Salamov A."/>
            <person name="Von Dassow P."/>
            <person name="Badger J.H."/>
            <person name="Coutinho P.M."/>
            <person name="Demir E."/>
            <person name="Dubchak I."/>
            <person name="Gentemann C."/>
            <person name="Eikrem W."/>
            <person name="Gready J.E."/>
            <person name="John U."/>
            <person name="Lanier W."/>
            <person name="Lindquist E.A."/>
            <person name="Lucas S."/>
            <person name="Mayer K.F."/>
            <person name="Moreau H."/>
            <person name="Not F."/>
            <person name="Otillar R."/>
            <person name="Panaud O."/>
            <person name="Pangilinan J."/>
            <person name="Paulsen I."/>
            <person name="Piegu B."/>
            <person name="Poliakov A."/>
            <person name="Robbens S."/>
            <person name="Schmutz J."/>
            <person name="Toulza E."/>
            <person name="Wyss T."/>
            <person name="Zelensky A."/>
            <person name="Zhou K."/>
            <person name="Armbrust E.V."/>
            <person name="Bhattacharya D."/>
            <person name="Goodenough U.W."/>
            <person name="Van de Peer Y."/>
            <person name="Grigoriev I.V."/>
        </authorList>
    </citation>
    <scope>NUCLEOTIDE SEQUENCE [LARGE SCALE GENOMIC DNA]</scope>
    <source>
        <strain evidence="4 5">CCMP1545</strain>
    </source>
</reference>
<dbReference type="RefSeq" id="XP_003058278.1">
    <property type="nucleotide sequence ID" value="XM_003058232.1"/>
</dbReference>
<dbReference type="EMBL" id="GG663738">
    <property type="protein sequence ID" value="EEH58229.1"/>
    <property type="molecule type" value="Genomic_DNA"/>
</dbReference>
<organism evidence="5">
    <name type="scientific">Micromonas pusilla (strain CCMP1545)</name>
    <name type="common">Picoplanktonic green alga</name>
    <dbReference type="NCBI Taxonomy" id="564608"/>
    <lineage>
        <taxon>Eukaryota</taxon>
        <taxon>Viridiplantae</taxon>
        <taxon>Chlorophyta</taxon>
        <taxon>Mamiellophyceae</taxon>
        <taxon>Mamiellales</taxon>
        <taxon>Mamiellaceae</taxon>
        <taxon>Micromonas</taxon>
    </lineage>
</organism>
<protein>
    <submittedName>
        <fullName evidence="4">Predicted protein</fullName>
    </submittedName>
</protein>
<keyword evidence="5" id="KW-1185">Reference proteome</keyword>
<keyword evidence="1" id="KW-0862">Zinc</keyword>
<name>C1MRB9_MICPC</name>
<evidence type="ECO:0000313" key="4">
    <source>
        <dbReference type="EMBL" id="EEH58229.1"/>
    </source>
</evidence>
<sequence>MRAEDERVAHDVERSQLLQREQDDATGFTRGDSAQLCQLCDEKKQLCPGQLKPHPIFDFCVCKRHASGLKNPWRQEYDSWYEREPDDDVPGDLGEGGYCDSYCSACGDSNEDSVVHCDEKCGHVTCGEAGTRCRLEFCEKCLASVFMSDHRDRHNDLRGRWRCPLCRVVPRNADAGGEEWAHHRNGCPAEVRSDETLGETAPLLREGWKAKLKLRVYELVNDVDEGGEDGDENAGVSAPADDDAATNADLPDPGTSTKLGNTKFMVYNPVDGETLASAAKRMGIPHEKWKQLEREHGRKDTKLRTGTALIISDSLISNFAAMTTNRPSSRKRSRPAVGARMKPAIAMTCGDYYDDEDSESDDDVDFAGVGGRRRNARGSGRSAASRSSRDAAVTSVARWDSSPGKNPCEGCAGNAETSHGPHTIWEGVEFAFDLDERARHEKIVVDAIGVGKLVPLNAYPCFARMLRKRLFALTWSGHGALASHRRVEKTMEELLGVTQLGSGPTSWWPKNLGKPKDYLMCVNAREVDGKMLGEINELIAKNADLAKVYVSTGKHRKTAASFCRVSGLVPSRLRSDRLENPPEALLVEDLFGFPAHHLSVLATSGKKKTAMGECIQVNVLEYLFEPLVKLYDDDAHWRMRGCESPKKSGGWSIWVLFNGVGAFEVAFHNVARRANQKVRVMLGSEILKDLNQVVEAWATGPEVKAKKVR</sequence>